<accession>A0ABY8UQD8</accession>
<dbReference type="PANTHER" id="PTHR43411">
    <property type="entry name" value="ADENYLOSUCCINATE LYASE"/>
    <property type="match status" value="1"/>
</dbReference>
<sequence>MDSSWEVLAEPIQTVMRRWGVPEPYEKLKAFTRGQRVTHESMQVRFRSAVRGGGVGLLSPREGVCERWRQPFTHDSVQAFVAGLTDLPEGARAELAALTPWSYVGNAAAHAKALGQHLRQAK</sequence>
<evidence type="ECO:0000259" key="3">
    <source>
        <dbReference type="Pfam" id="PF08328"/>
    </source>
</evidence>
<comment type="pathway">
    <text evidence="2">Purine metabolism; AMP biosynthesis via de novo pathway; AMP from IMP: step 2/2.</text>
</comment>
<evidence type="ECO:0000313" key="4">
    <source>
        <dbReference type="EMBL" id="WIA21813.1"/>
    </source>
</evidence>
<evidence type="ECO:0000256" key="1">
    <source>
        <dbReference type="ARBA" id="ARBA00004706"/>
    </source>
</evidence>
<evidence type="ECO:0000256" key="2">
    <source>
        <dbReference type="ARBA" id="ARBA00004734"/>
    </source>
</evidence>
<evidence type="ECO:0000313" key="5">
    <source>
        <dbReference type="Proteomes" id="UP001244341"/>
    </source>
</evidence>
<dbReference type="Gene3D" id="1.10.40.30">
    <property type="entry name" value="Fumarase/aspartase (C-terminal domain)"/>
    <property type="match status" value="1"/>
</dbReference>
<comment type="pathway">
    <text evidence="1">Purine metabolism; IMP biosynthesis via de novo pathway; 5-amino-1-(5-phospho-D-ribosyl)imidazole-4-carboxamide from 5-amino-1-(5-phospho-D-ribosyl)imidazole-4-carboxylate: step 2/2.</text>
</comment>
<dbReference type="InterPro" id="IPR047136">
    <property type="entry name" value="PurB_bact"/>
</dbReference>
<feature type="domain" description="Adenylosuccinate lyase PurB C-terminal" evidence="3">
    <location>
        <begin position="1"/>
        <end position="44"/>
    </location>
</feature>
<name>A0ABY8UQD8_TETOB</name>
<organism evidence="4 5">
    <name type="scientific">Tetradesmus obliquus</name>
    <name type="common">Green alga</name>
    <name type="synonym">Acutodesmus obliquus</name>
    <dbReference type="NCBI Taxonomy" id="3088"/>
    <lineage>
        <taxon>Eukaryota</taxon>
        <taxon>Viridiplantae</taxon>
        <taxon>Chlorophyta</taxon>
        <taxon>core chlorophytes</taxon>
        <taxon>Chlorophyceae</taxon>
        <taxon>CS clade</taxon>
        <taxon>Sphaeropleales</taxon>
        <taxon>Scenedesmaceae</taxon>
        <taxon>Tetradesmus</taxon>
    </lineage>
</organism>
<proteinExistence type="predicted"/>
<keyword evidence="5" id="KW-1185">Reference proteome</keyword>
<protein>
    <recommendedName>
        <fullName evidence="3">Adenylosuccinate lyase PurB C-terminal domain-containing protein</fullName>
    </recommendedName>
</protein>
<dbReference type="PANTHER" id="PTHR43411:SF1">
    <property type="entry name" value="ADENYLOSUCCINATE LYASE"/>
    <property type="match status" value="1"/>
</dbReference>
<reference evidence="4 5" key="1">
    <citation type="submission" date="2023-05" db="EMBL/GenBank/DDBJ databases">
        <title>A 100% complete, gapless, phased diploid assembly of the Scenedesmus obliquus UTEX 3031 genome.</title>
        <authorList>
            <person name="Biondi T.C."/>
            <person name="Hanschen E.R."/>
            <person name="Kwon T."/>
            <person name="Eng W."/>
            <person name="Kruse C.P.S."/>
            <person name="Koehler S.I."/>
            <person name="Kunde Y."/>
            <person name="Gleasner C.D."/>
            <person name="You Mak K.T."/>
            <person name="Polle J."/>
            <person name="Hovde B.T."/>
            <person name="Starkenburg S.R."/>
        </authorList>
    </citation>
    <scope>NUCLEOTIDE SEQUENCE [LARGE SCALE GENOMIC DNA]</scope>
    <source>
        <strain evidence="4 5">DOE0152z</strain>
    </source>
</reference>
<dbReference type="Pfam" id="PF08328">
    <property type="entry name" value="ASL_C"/>
    <property type="match status" value="1"/>
</dbReference>
<gene>
    <name evidence="4" type="ORF">OEZ85_004194</name>
</gene>
<dbReference type="EMBL" id="CP126221">
    <property type="protein sequence ID" value="WIA21813.1"/>
    <property type="molecule type" value="Genomic_DNA"/>
</dbReference>
<dbReference type="InterPro" id="IPR013539">
    <property type="entry name" value="PurB_C"/>
</dbReference>
<dbReference type="Proteomes" id="UP001244341">
    <property type="component" value="Chromosome 14b"/>
</dbReference>